<proteinExistence type="predicted"/>
<gene>
    <name evidence="4" type="ORF">EK398_22110</name>
</gene>
<sequence length="115" mass="12526">MKKVLSFLLLALLIGVSMPAEAAEQAKSEVGITFYQPSNKNQTIPMEKVSMNDSKNDAPQMGAVATGSGSKMYPKTNEEKSLLFGGIGLLILVLVVFIYSLKTKLRNEAMQDEKV</sequence>
<feature type="transmembrane region" description="Helical" evidence="2">
    <location>
        <begin position="82"/>
        <end position="101"/>
    </location>
</feature>
<name>A0A2N8PSI1_ENTAV</name>
<dbReference type="NCBIfam" id="TIGR01167">
    <property type="entry name" value="LPXTG_anchor"/>
    <property type="match status" value="1"/>
</dbReference>
<keyword evidence="2" id="KW-1133">Transmembrane helix</keyword>
<accession>A0A2N8PSI1</accession>
<reference evidence="4 5" key="1">
    <citation type="submission" date="2018-12" db="EMBL/GenBank/DDBJ databases">
        <title>A novel vanA-carrying plasmid in a clinical isolate of Enterococcus avium.</title>
        <authorList>
            <person name="Bernasconi O.J."/>
            <person name="Luzzaro F."/>
            <person name="Endimiani A."/>
        </authorList>
    </citation>
    <scope>NUCLEOTIDE SEQUENCE [LARGE SCALE GENOMIC DNA]</scope>
    <source>
        <strain evidence="4 5">LC0559/18</strain>
    </source>
</reference>
<comment type="caution">
    <text evidence="4">The sequence shown here is derived from an EMBL/GenBank/DDBJ whole genome shotgun (WGS) entry which is preliminary data.</text>
</comment>
<evidence type="ECO:0000256" key="1">
    <source>
        <dbReference type="SAM" id="MobiDB-lite"/>
    </source>
</evidence>
<feature type="region of interest" description="Disordered" evidence="1">
    <location>
        <begin position="50"/>
        <end position="72"/>
    </location>
</feature>
<dbReference type="AlphaFoldDB" id="A0A2N8PSI1"/>
<dbReference type="EMBL" id="RYZS01000002">
    <property type="protein sequence ID" value="RVU93136.1"/>
    <property type="molecule type" value="Genomic_DNA"/>
</dbReference>
<dbReference type="RefSeq" id="WP_102872939.1">
    <property type="nucleotide sequence ID" value="NZ_JBPFKW010000309.1"/>
</dbReference>
<keyword evidence="3" id="KW-0732">Signal</keyword>
<feature type="chain" id="PRO_5043159589" evidence="3">
    <location>
        <begin position="23"/>
        <end position="115"/>
    </location>
</feature>
<feature type="signal peptide" evidence="3">
    <location>
        <begin position="1"/>
        <end position="22"/>
    </location>
</feature>
<keyword evidence="2" id="KW-0472">Membrane</keyword>
<keyword evidence="2" id="KW-0812">Transmembrane</keyword>
<evidence type="ECO:0000256" key="2">
    <source>
        <dbReference type="SAM" id="Phobius"/>
    </source>
</evidence>
<evidence type="ECO:0000313" key="4">
    <source>
        <dbReference type="EMBL" id="RVU93136.1"/>
    </source>
</evidence>
<protein>
    <submittedName>
        <fullName evidence="4">LPXTG cell wall anchor domain-containing protein</fullName>
    </submittedName>
</protein>
<dbReference type="Proteomes" id="UP000288388">
    <property type="component" value="Unassembled WGS sequence"/>
</dbReference>
<evidence type="ECO:0000313" key="5">
    <source>
        <dbReference type="Proteomes" id="UP000288388"/>
    </source>
</evidence>
<organism evidence="4 5">
    <name type="scientific">Enterococcus avium</name>
    <name type="common">Streptococcus avium</name>
    <dbReference type="NCBI Taxonomy" id="33945"/>
    <lineage>
        <taxon>Bacteria</taxon>
        <taxon>Bacillati</taxon>
        <taxon>Bacillota</taxon>
        <taxon>Bacilli</taxon>
        <taxon>Lactobacillales</taxon>
        <taxon>Enterococcaceae</taxon>
        <taxon>Enterococcus</taxon>
    </lineage>
</organism>
<evidence type="ECO:0000256" key="3">
    <source>
        <dbReference type="SAM" id="SignalP"/>
    </source>
</evidence>